<feature type="transmembrane region" description="Helical" evidence="8">
    <location>
        <begin position="6"/>
        <end position="31"/>
    </location>
</feature>
<evidence type="ECO:0000256" key="2">
    <source>
        <dbReference type="ARBA" id="ARBA00022475"/>
    </source>
</evidence>
<dbReference type="Proteomes" id="UP000234145">
    <property type="component" value="Unassembled WGS sequence"/>
</dbReference>
<feature type="transmembrane region" description="Helical" evidence="8">
    <location>
        <begin position="212"/>
        <end position="230"/>
    </location>
</feature>
<evidence type="ECO:0000313" key="9">
    <source>
        <dbReference type="EMBL" id="PIZ15512.1"/>
    </source>
</evidence>
<feature type="binding site" evidence="7">
    <location>
        <position position="151"/>
    </location>
    <ligand>
        <name>Mg(2+)</name>
        <dbReference type="ChEBI" id="CHEBI:18420"/>
    </ligand>
</feature>
<evidence type="ECO:0000256" key="7">
    <source>
        <dbReference type="PIRSR" id="PIRSR600715-1"/>
    </source>
</evidence>
<name>A0A2H9PAM9_9BACT</name>
<sequence>MFTLFSLRFILMFLISFSVSYFLTPLVRFVAIKLKVLDYPNQRKKHQIPTPLLGGIAVYVAYAVSILWNLEFSLELKGIAVGSTIILLIGVIDDWKNLPAGIKLAGHIAAASIVIFWGGSTISFIPHWPCEKILEIIISYFWLVGVTTAFNCMDGVDGLATGLGIISGVCFFAIAYLTHQSYLGFLSIALIGACAGFLRHNWKPASIFLGDGGSNFIGFVLAGLALLGSWSDTNPMVSLGIPLLILAVPIFDMVYITASRIKNGNVRNLHQWIEYVGRDHFHHRLINLGFGERGAVIFIYFLSLSLGISAIAISRTGFREVILLLTQAIIILLIITSVMVVGRKEE</sequence>
<dbReference type="EMBL" id="PFMS01000084">
    <property type="protein sequence ID" value="PIZ15512.1"/>
    <property type="molecule type" value="Genomic_DNA"/>
</dbReference>
<dbReference type="PANTHER" id="PTHR22926">
    <property type="entry name" value="PHOSPHO-N-ACETYLMURAMOYL-PENTAPEPTIDE-TRANSFERASE"/>
    <property type="match status" value="1"/>
</dbReference>
<gene>
    <name evidence="9" type="ORF">COY51_05005</name>
</gene>
<organism evidence="9 10">
    <name type="scientific">Candidatus Desantisbacteria bacterium CG_4_10_14_0_8_um_filter_39_17</name>
    <dbReference type="NCBI Taxonomy" id="1974542"/>
    <lineage>
        <taxon>Bacteria</taxon>
        <taxon>Candidatus Desantisiibacteriota</taxon>
    </lineage>
</organism>
<keyword evidence="5 8" id="KW-1133">Transmembrane helix</keyword>
<dbReference type="GO" id="GO:0005886">
    <property type="term" value="C:plasma membrane"/>
    <property type="evidence" value="ECO:0007669"/>
    <property type="project" value="UniProtKB-SubCell"/>
</dbReference>
<feature type="transmembrane region" description="Helical" evidence="8">
    <location>
        <begin position="182"/>
        <end position="200"/>
    </location>
</feature>
<feature type="transmembrane region" description="Helical" evidence="8">
    <location>
        <begin position="294"/>
        <end position="315"/>
    </location>
</feature>
<dbReference type="Pfam" id="PF00953">
    <property type="entry name" value="Glycos_transf_4"/>
    <property type="match status" value="1"/>
</dbReference>
<evidence type="ECO:0000256" key="3">
    <source>
        <dbReference type="ARBA" id="ARBA00022679"/>
    </source>
</evidence>
<feature type="binding site" evidence="7">
    <location>
        <position position="211"/>
    </location>
    <ligand>
        <name>Mg(2+)</name>
        <dbReference type="ChEBI" id="CHEBI:18420"/>
    </ligand>
</feature>
<keyword evidence="4 8" id="KW-0812">Transmembrane</keyword>
<protein>
    <recommendedName>
        <fullName evidence="11">Undecaprenyl/decaprenyl-phosphate alpha-N-acetylglucosaminyl 1-phosphate transferase</fullName>
    </recommendedName>
</protein>
<comment type="caution">
    <text evidence="9">The sequence shown here is derived from an EMBL/GenBank/DDBJ whole genome shotgun (WGS) entry which is preliminary data.</text>
</comment>
<feature type="transmembrane region" description="Helical" evidence="8">
    <location>
        <begin position="321"/>
        <end position="342"/>
    </location>
</feature>
<dbReference type="InterPro" id="IPR000715">
    <property type="entry name" value="Glycosyl_transferase_4"/>
</dbReference>
<comment type="subcellular location">
    <subcellularLocation>
        <location evidence="1">Cell membrane</location>
        <topology evidence="1">Multi-pass membrane protein</topology>
    </subcellularLocation>
</comment>
<evidence type="ECO:0000256" key="4">
    <source>
        <dbReference type="ARBA" id="ARBA00022692"/>
    </source>
</evidence>
<keyword evidence="2" id="KW-1003">Cell membrane</keyword>
<dbReference type="GO" id="GO:0071555">
    <property type="term" value="P:cell wall organization"/>
    <property type="evidence" value="ECO:0007669"/>
    <property type="project" value="TreeGrafter"/>
</dbReference>
<dbReference type="GO" id="GO:0044038">
    <property type="term" value="P:cell wall macromolecule biosynthetic process"/>
    <property type="evidence" value="ECO:0007669"/>
    <property type="project" value="TreeGrafter"/>
</dbReference>
<feature type="transmembrane region" description="Helical" evidence="8">
    <location>
        <begin position="76"/>
        <end position="92"/>
    </location>
</feature>
<evidence type="ECO:0000256" key="1">
    <source>
        <dbReference type="ARBA" id="ARBA00004651"/>
    </source>
</evidence>
<evidence type="ECO:0000256" key="5">
    <source>
        <dbReference type="ARBA" id="ARBA00022989"/>
    </source>
</evidence>
<dbReference type="PANTHER" id="PTHR22926:SF3">
    <property type="entry name" value="UNDECAPRENYL-PHOSPHATE ALPHA-N-ACETYLGLUCOSAMINYL 1-PHOSPHATE TRANSFERASE"/>
    <property type="match status" value="1"/>
</dbReference>
<evidence type="ECO:0000313" key="10">
    <source>
        <dbReference type="Proteomes" id="UP000234145"/>
    </source>
</evidence>
<keyword evidence="7" id="KW-0479">Metal-binding</keyword>
<reference evidence="10" key="1">
    <citation type="submission" date="2017-09" db="EMBL/GenBank/DDBJ databases">
        <title>Depth-based differentiation of microbial function through sediment-hosted aquifers and enrichment of novel symbionts in the deep terrestrial subsurface.</title>
        <authorList>
            <person name="Probst A.J."/>
            <person name="Ladd B."/>
            <person name="Jarett J.K."/>
            <person name="Geller-Mcgrath D.E."/>
            <person name="Sieber C.M.K."/>
            <person name="Emerson J.B."/>
            <person name="Anantharaman K."/>
            <person name="Thomas B.C."/>
            <person name="Malmstrom R."/>
            <person name="Stieglmeier M."/>
            <person name="Klingl A."/>
            <person name="Woyke T."/>
            <person name="Ryan C.M."/>
            <person name="Banfield J.F."/>
        </authorList>
    </citation>
    <scope>NUCLEOTIDE SEQUENCE [LARGE SCALE GENOMIC DNA]</scope>
</reference>
<accession>A0A2H9PAM9</accession>
<keyword evidence="6 8" id="KW-0472">Membrane</keyword>
<feature type="transmembrane region" description="Helical" evidence="8">
    <location>
        <begin position="159"/>
        <end position="176"/>
    </location>
</feature>
<dbReference type="GO" id="GO:0009103">
    <property type="term" value="P:lipopolysaccharide biosynthetic process"/>
    <property type="evidence" value="ECO:0007669"/>
    <property type="project" value="TreeGrafter"/>
</dbReference>
<dbReference type="GO" id="GO:0016780">
    <property type="term" value="F:phosphotransferase activity, for other substituted phosphate groups"/>
    <property type="evidence" value="ECO:0007669"/>
    <property type="project" value="InterPro"/>
</dbReference>
<proteinExistence type="predicted"/>
<evidence type="ECO:0000256" key="6">
    <source>
        <dbReference type="ARBA" id="ARBA00023136"/>
    </source>
</evidence>
<comment type="cofactor">
    <cofactor evidence="7">
        <name>Mg(2+)</name>
        <dbReference type="ChEBI" id="CHEBI:18420"/>
    </cofactor>
</comment>
<evidence type="ECO:0008006" key="11">
    <source>
        <dbReference type="Google" id="ProtNLM"/>
    </source>
</evidence>
<dbReference type="CDD" id="cd06853">
    <property type="entry name" value="GT_WecA_like"/>
    <property type="match status" value="1"/>
</dbReference>
<dbReference type="AlphaFoldDB" id="A0A2H9PAM9"/>
<keyword evidence="7" id="KW-0460">Magnesium</keyword>
<dbReference type="GO" id="GO:0046872">
    <property type="term" value="F:metal ion binding"/>
    <property type="evidence" value="ECO:0007669"/>
    <property type="project" value="UniProtKB-KW"/>
</dbReference>
<evidence type="ECO:0000256" key="8">
    <source>
        <dbReference type="SAM" id="Phobius"/>
    </source>
</evidence>
<feature type="transmembrane region" description="Helical" evidence="8">
    <location>
        <begin position="104"/>
        <end position="127"/>
    </location>
</feature>
<feature type="transmembrane region" description="Helical" evidence="8">
    <location>
        <begin position="236"/>
        <end position="258"/>
    </location>
</feature>
<keyword evidence="3" id="KW-0808">Transferase</keyword>
<feature type="transmembrane region" description="Helical" evidence="8">
    <location>
        <begin position="133"/>
        <end position="152"/>
    </location>
</feature>
<feature type="transmembrane region" description="Helical" evidence="8">
    <location>
        <begin position="52"/>
        <end position="70"/>
    </location>
</feature>